<dbReference type="RefSeq" id="WP_197446517.1">
    <property type="nucleotide sequence ID" value="NZ_CP036426.1"/>
</dbReference>
<reference evidence="4 5" key="1">
    <citation type="submission" date="2019-02" db="EMBL/GenBank/DDBJ databases">
        <title>Deep-cultivation of Planctomycetes and their phenomic and genomic characterization uncovers novel biology.</title>
        <authorList>
            <person name="Wiegand S."/>
            <person name="Jogler M."/>
            <person name="Boedeker C."/>
            <person name="Pinto D."/>
            <person name="Vollmers J."/>
            <person name="Rivas-Marin E."/>
            <person name="Kohn T."/>
            <person name="Peeters S.H."/>
            <person name="Heuer A."/>
            <person name="Rast P."/>
            <person name="Oberbeckmann S."/>
            <person name="Bunk B."/>
            <person name="Jeske O."/>
            <person name="Meyerdierks A."/>
            <person name="Storesund J.E."/>
            <person name="Kallscheuer N."/>
            <person name="Luecker S."/>
            <person name="Lage O.M."/>
            <person name="Pohl T."/>
            <person name="Merkel B.J."/>
            <person name="Hornburger P."/>
            <person name="Mueller R.-W."/>
            <person name="Bruemmer F."/>
            <person name="Labrenz M."/>
            <person name="Spormann A.M."/>
            <person name="Op den Camp H."/>
            <person name="Overmann J."/>
            <person name="Amann R."/>
            <person name="Jetten M.S.M."/>
            <person name="Mascher T."/>
            <person name="Medema M.H."/>
            <person name="Devos D.P."/>
            <person name="Kaster A.-K."/>
            <person name="Ovreas L."/>
            <person name="Rohde M."/>
            <person name="Galperin M.Y."/>
            <person name="Jogler C."/>
        </authorList>
    </citation>
    <scope>NUCLEOTIDE SEQUENCE [LARGE SCALE GENOMIC DNA]</scope>
    <source>
        <strain evidence="4 5">ElP</strain>
    </source>
</reference>
<protein>
    <submittedName>
        <fullName evidence="4">EF hand</fullName>
    </submittedName>
</protein>
<dbReference type="Pfam" id="PF13202">
    <property type="entry name" value="EF-hand_5"/>
    <property type="match status" value="2"/>
</dbReference>
<feature type="chain" id="PRO_5022185117" evidence="2">
    <location>
        <begin position="25"/>
        <end position="253"/>
    </location>
</feature>
<dbReference type="KEGG" id="tpla:ElP_63870"/>
<feature type="compositionally biased region" description="Gly residues" evidence="1">
    <location>
        <begin position="29"/>
        <end position="41"/>
    </location>
</feature>
<dbReference type="Gene3D" id="1.10.238.10">
    <property type="entry name" value="EF-hand"/>
    <property type="match status" value="1"/>
</dbReference>
<dbReference type="InterPro" id="IPR002048">
    <property type="entry name" value="EF_hand_dom"/>
</dbReference>
<name>A0A518HC39_9BACT</name>
<evidence type="ECO:0000259" key="3">
    <source>
        <dbReference type="PROSITE" id="PS50222"/>
    </source>
</evidence>
<organism evidence="4 5">
    <name type="scientific">Tautonia plasticadhaerens</name>
    <dbReference type="NCBI Taxonomy" id="2527974"/>
    <lineage>
        <taxon>Bacteria</taxon>
        <taxon>Pseudomonadati</taxon>
        <taxon>Planctomycetota</taxon>
        <taxon>Planctomycetia</taxon>
        <taxon>Isosphaerales</taxon>
        <taxon>Isosphaeraceae</taxon>
        <taxon>Tautonia</taxon>
    </lineage>
</organism>
<keyword evidence="2" id="KW-0732">Signal</keyword>
<feature type="signal peptide" evidence="2">
    <location>
        <begin position="1"/>
        <end position="24"/>
    </location>
</feature>
<feature type="region of interest" description="Disordered" evidence="1">
    <location>
        <begin position="23"/>
        <end position="63"/>
    </location>
</feature>
<dbReference type="AlphaFoldDB" id="A0A518HC39"/>
<proteinExistence type="predicted"/>
<dbReference type="Proteomes" id="UP000317835">
    <property type="component" value="Chromosome"/>
</dbReference>
<evidence type="ECO:0000313" key="4">
    <source>
        <dbReference type="EMBL" id="QDV38432.1"/>
    </source>
</evidence>
<sequence length="253" mass="25812" precursor="true">MTTKSMILAAAFAASGLLGTEAMAQEGRLGPGPDGPPGGRRGALERAGDRQPGGPILGALDADGDGVLSAEEIEGAPAALKAIDLDGDGSISRDDLRASRREGGRRGGPGVGGRGPGGRPGPPEGEHRGTHADRPEGGPRGPHPGPGGPPEGRGPRADGPGPGPSPMSFGTLPPFVRDRLELSEGQRKDLAELDTEVRDRLESILTPEQLDEVRRGGRGGPGGPPEVRPGRRPGGPPEGAPDRPRRPSPSRDR</sequence>
<feature type="region of interest" description="Disordered" evidence="1">
    <location>
        <begin position="201"/>
        <end position="253"/>
    </location>
</feature>
<dbReference type="InterPro" id="IPR018247">
    <property type="entry name" value="EF_Hand_1_Ca_BS"/>
</dbReference>
<feature type="region of interest" description="Disordered" evidence="1">
    <location>
        <begin position="80"/>
        <end position="177"/>
    </location>
</feature>
<feature type="domain" description="EF-hand" evidence="3">
    <location>
        <begin position="71"/>
        <end position="106"/>
    </location>
</feature>
<feature type="compositionally biased region" description="Basic and acidic residues" evidence="1">
    <location>
        <begin position="91"/>
        <end position="105"/>
    </location>
</feature>
<feature type="compositionally biased region" description="Basic and acidic residues" evidence="1">
    <location>
        <begin position="124"/>
        <end position="137"/>
    </location>
</feature>
<evidence type="ECO:0000256" key="2">
    <source>
        <dbReference type="SAM" id="SignalP"/>
    </source>
</evidence>
<feature type="compositionally biased region" description="Basic and acidic residues" evidence="1">
    <location>
        <begin position="240"/>
        <end position="253"/>
    </location>
</feature>
<dbReference type="PROSITE" id="PS50222">
    <property type="entry name" value="EF_HAND_2"/>
    <property type="match status" value="1"/>
</dbReference>
<dbReference type="EMBL" id="CP036426">
    <property type="protein sequence ID" value="QDV38432.1"/>
    <property type="molecule type" value="Genomic_DNA"/>
</dbReference>
<accession>A0A518HC39</accession>
<dbReference type="PROSITE" id="PS00018">
    <property type="entry name" value="EF_HAND_1"/>
    <property type="match status" value="1"/>
</dbReference>
<feature type="compositionally biased region" description="Gly residues" evidence="1">
    <location>
        <begin position="106"/>
        <end position="118"/>
    </location>
</feature>
<evidence type="ECO:0000313" key="5">
    <source>
        <dbReference type="Proteomes" id="UP000317835"/>
    </source>
</evidence>
<dbReference type="SUPFAM" id="SSF47473">
    <property type="entry name" value="EF-hand"/>
    <property type="match status" value="1"/>
</dbReference>
<dbReference type="InterPro" id="IPR011992">
    <property type="entry name" value="EF-hand-dom_pair"/>
</dbReference>
<evidence type="ECO:0000256" key="1">
    <source>
        <dbReference type="SAM" id="MobiDB-lite"/>
    </source>
</evidence>
<gene>
    <name evidence="4" type="ORF">ElP_63870</name>
</gene>
<dbReference type="GO" id="GO:0005509">
    <property type="term" value="F:calcium ion binding"/>
    <property type="evidence" value="ECO:0007669"/>
    <property type="project" value="InterPro"/>
</dbReference>
<keyword evidence="5" id="KW-1185">Reference proteome</keyword>